<dbReference type="Gene3D" id="3.30.2320.10">
    <property type="entry name" value="hypothetical protein PF0899 domain"/>
    <property type="match status" value="1"/>
</dbReference>
<protein>
    <submittedName>
        <fullName evidence="4">Major capsid protein</fullName>
    </submittedName>
</protein>
<dbReference type="InterPro" id="IPR054612">
    <property type="entry name" value="Phage_capsid-like_C"/>
</dbReference>
<dbReference type="EMBL" id="BK015532">
    <property type="protein sequence ID" value="DAE11404.1"/>
    <property type="molecule type" value="Genomic_DNA"/>
</dbReference>
<accession>A0A8S5PYM4</accession>
<dbReference type="NCBIfam" id="TIGR01554">
    <property type="entry name" value="major_cap_HK97"/>
    <property type="match status" value="1"/>
</dbReference>
<feature type="domain" description="Phage capsid-like C-terminal" evidence="3">
    <location>
        <begin position="137"/>
        <end position="406"/>
    </location>
</feature>
<organism evidence="4">
    <name type="scientific">Siphoviridae sp. ct4F219</name>
    <dbReference type="NCBI Taxonomy" id="2825329"/>
    <lineage>
        <taxon>Viruses</taxon>
        <taxon>Duplodnaviria</taxon>
        <taxon>Heunggongvirae</taxon>
        <taxon>Uroviricota</taxon>
        <taxon>Caudoviricetes</taxon>
    </lineage>
</organism>
<keyword evidence="2" id="KW-0946">Virion</keyword>
<evidence type="ECO:0000256" key="1">
    <source>
        <dbReference type="ARBA" id="ARBA00004328"/>
    </source>
</evidence>
<dbReference type="GO" id="GO:0044423">
    <property type="term" value="C:virion component"/>
    <property type="evidence" value="ECO:0007669"/>
    <property type="project" value="UniProtKB-KW"/>
</dbReference>
<name>A0A8S5PYM4_9CAUD</name>
<dbReference type="InterPro" id="IPR024455">
    <property type="entry name" value="Phage_capsid"/>
</dbReference>
<dbReference type="Gene3D" id="3.30.2400.10">
    <property type="entry name" value="Major capsid protein gp5"/>
    <property type="match status" value="1"/>
</dbReference>
<evidence type="ECO:0000256" key="2">
    <source>
        <dbReference type="ARBA" id="ARBA00022844"/>
    </source>
</evidence>
<comment type="subcellular location">
    <subcellularLocation>
        <location evidence="1">Virion</location>
    </subcellularLocation>
</comment>
<proteinExistence type="predicted"/>
<sequence length="416" mass="46101">MTYQELLELKNKRAEKVREGEGLLAKKDFDAHKTLMGEVQKMNEEIDAAELQLAEEGRFAEGDPKMKTLHAQQQKKKAEEETEKSVDAIRSEPEYAKAWAEALRTGMTVKKSMGVEKFNILHKALAVGGGTPAGSDGGFLVPIDFDNAIIQETKDYLDLSTLFNVETVSTMTGWRAVEVAGQRTKLPLVGENTTIGKNNQPKFKKVSYNIGKYGERLVVSSELMEDNTAGLIQYLAQWFGPKYILTKNDLLLTILKKLTFTAQSATTDKDKVKAIKSVLNKSLNTAYSRGAVLLTNQNVYDEMDNWVDGNNRPMLVPDVSGDFDRFKGRRVVYGDNDLIGEHKVASKTYDPLFIGDFKAAATLFVRKGMEVAATDVGGDAWANDAYELRCLCRMDAESVDDTAVVFTGYERAVNGG</sequence>
<reference evidence="4" key="1">
    <citation type="journal article" date="2021" name="Proc. Natl. Acad. Sci. U.S.A.">
        <title>A Catalog of Tens of Thousands of Viruses from Human Metagenomes Reveals Hidden Associations with Chronic Diseases.</title>
        <authorList>
            <person name="Tisza M.J."/>
            <person name="Buck C.B."/>
        </authorList>
    </citation>
    <scope>NUCLEOTIDE SEQUENCE</scope>
    <source>
        <strain evidence="4">Ct4F219</strain>
    </source>
</reference>
<evidence type="ECO:0000259" key="3">
    <source>
        <dbReference type="Pfam" id="PF05065"/>
    </source>
</evidence>
<dbReference type="Pfam" id="PF05065">
    <property type="entry name" value="Phage_capsid"/>
    <property type="match status" value="1"/>
</dbReference>
<evidence type="ECO:0000313" key="4">
    <source>
        <dbReference type="EMBL" id="DAE11404.1"/>
    </source>
</evidence>
<dbReference type="SUPFAM" id="SSF56563">
    <property type="entry name" value="Major capsid protein gp5"/>
    <property type="match status" value="1"/>
</dbReference>